<sequence>MKNIKSNDIITRDVYKYAKRANKKTERNKHLKKSVLIHFTITKDSCRFFKQIPDTVEILQMNIIGPDREENTLGLIKAPFKLDINYEFIHSLDDSSSPSSLNI</sequence>
<gene>
    <name evidence="1" type="ORF">Bhyg_10349</name>
</gene>
<evidence type="ECO:0000313" key="2">
    <source>
        <dbReference type="Proteomes" id="UP001151699"/>
    </source>
</evidence>
<dbReference type="AlphaFoldDB" id="A0A9Q0RZ54"/>
<comment type="caution">
    <text evidence="1">The sequence shown here is derived from an EMBL/GenBank/DDBJ whole genome shotgun (WGS) entry which is preliminary data.</text>
</comment>
<accession>A0A9Q0RZ54</accession>
<reference evidence="1" key="1">
    <citation type="submission" date="2022-07" db="EMBL/GenBank/DDBJ databases">
        <authorList>
            <person name="Trinca V."/>
            <person name="Uliana J.V.C."/>
            <person name="Torres T.T."/>
            <person name="Ward R.J."/>
            <person name="Monesi N."/>
        </authorList>
    </citation>
    <scope>NUCLEOTIDE SEQUENCE</scope>
    <source>
        <strain evidence="1">HSMRA1968</strain>
        <tissue evidence="1">Whole embryos</tissue>
    </source>
</reference>
<organism evidence="1 2">
    <name type="scientific">Pseudolycoriella hygida</name>
    <dbReference type="NCBI Taxonomy" id="35572"/>
    <lineage>
        <taxon>Eukaryota</taxon>
        <taxon>Metazoa</taxon>
        <taxon>Ecdysozoa</taxon>
        <taxon>Arthropoda</taxon>
        <taxon>Hexapoda</taxon>
        <taxon>Insecta</taxon>
        <taxon>Pterygota</taxon>
        <taxon>Neoptera</taxon>
        <taxon>Endopterygota</taxon>
        <taxon>Diptera</taxon>
        <taxon>Nematocera</taxon>
        <taxon>Sciaroidea</taxon>
        <taxon>Sciaridae</taxon>
        <taxon>Pseudolycoriella</taxon>
    </lineage>
</organism>
<evidence type="ECO:0000313" key="1">
    <source>
        <dbReference type="EMBL" id="KAJ6637618.1"/>
    </source>
</evidence>
<name>A0A9Q0RZ54_9DIPT</name>
<protein>
    <submittedName>
        <fullName evidence="1">Uncharacterized protein</fullName>
    </submittedName>
</protein>
<dbReference type="Proteomes" id="UP001151699">
    <property type="component" value="Chromosome X"/>
</dbReference>
<proteinExistence type="predicted"/>
<dbReference type="EMBL" id="WJQU01000003">
    <property type="protein sequence ID" value="KAJ6637618.1"/>
    <property type="molecule type" value="Genomic_DNA"/>
</dbReference>
<keyword evidence="2" id="KW-1185">Reference proteome</keyword>